<comment type="caution">
    <text evidence="2">The sequence shown here is derived from an EMBL/GenBank/DDBJ whole genome shotgun (WGS) entry which is preliminary data.</text>
</comment>
<protein>
    <submittedName>
        <fullName evidence="2">Uncharacterized protein</fullName>
    </submittedName>
</protein>
<proteinExistence type="predicted"/>
<dbReference type="Proteomes" id="UP000070188">
    <property type="component" value="Unassembled WGS sequence"/>
</dbReference>
<accession>A0A132MTK7</accession>
<dbReference type="AlphaFoldDB" id="A0A132MTK7"/>
<evidence type="ECO:0000313" key="2">
    <source>
        <dbReference type="EMBL" id="KWX01181.1"/>
    </source>
</evidence>
<feature type="region of interest" description="Disordered" evidence="1">
    <location>
        <begin position="54"/>
        <end position="79"/>
    </location>
</feature>
<name>A0A132MTK7_9ACTN</name>
<keyword evidence="3" id="KW-1185">Reference proteome</keyword>
<feature type="compositionally biased region" description="Basic and acidic residues" evidence="1">
    <location>
        <begin position="59"/>
        <end position="68"/>
    </location>
</feature>
<gene>
    <name evidence="2" type="ORF">LI90_2209</name>
</gene>
<evidence type="ECO:0000256" key="1">
    <source>
        <dbReference type="SAM" id="MobiDB-lite"/>
    </source>
</evidence>
<reference evidence="3" key="1">
    <citation type="submission" date="2015-04" db="EMBL/GenBank/DDBJ databases">
        <title>Physiological reanalysis, assessment of diazotrophy, and genome sequences of multiple isolates of Streptomyces thermoautotrophicus.</title>
        <authorList>
            <person name="MacKellar D.C."/>
            <person name="Lieber L."/>
            <person name="Norman J."/>
            <person name="Bolger A."/>
            <person name="Tobin C."/>
            <person name="Murray J.W."/>
            <person name="Chang R."/>
            <person name="Ford T."/>
            <person name="Nguyen P.Q."/>
            <person name="Woodward J."/>
            <person name="Permingeat H."/>
            <person name="Joshi N.S."/>
            <person name="Silver P.A."/>
            <person name="Usadel B."/>
            <person name="Rutherford A.W."/>
            <person name="Friesen M."/>
            <person name="Prell J."/>
        </authorList>
    </citation>
    <scope>NUCLEOTIDE SEQUENCE [LARGE SCALE GENOMIC DNA]</scope>
    <source>
        <strain evidence="3">H1</strain>
    </source>
</reference>
<organism evidence="2 3">
    <name type="scientific">Carbonactinospora thermoautotrophica</name>
    <dbReference type="NCBI Taxonomy" id="1469144"/>
    <lineage>
        <taxon>Bacteria</taxon>
        <taxon>Bacillati</taxon>
        <taxon>Actinomycetota</taxon>
        <taxon>Actinomycetes</taxon>
        <taxon>Kitasatosporales</taxon>
        <taxon>Carbonactinosporaceae</taxon>
        <taxon>Carbonactinospora</taxon>
    </lineage>
</organism>
<sequence length="168" mass="19186">MPGTSSNTNGSTYRRDRSTATHTSVFDFWRGLVHDAPDQARAVHDRLARRHLPVRGRSRRDAERERGVAKSSTRSFALDGHPGPVVVSIPRHYSQSPRHYSRVRLFGIVGFWALPERSDTCGAHLTWRVIEAFWLMKKRLLSSPPWSARAAKGTDHEQVDLRAWAYRS</sequence>
<evidence type="ECO:0000313" key="3">
    <source>
        <dbReference type="Proteomes" id="UP000070188"/>
    </source>
</evidence>
<dbReference type="PATRIC" id="fig|1469144.10.peg.2394"/>
<dbReference type="EMBL" id="LAXD01000001">
    <property type="protein sequence ID" value="KWX01181.1"/>
    <property type="molecule type" value="Genomic_DNA"/>
</dbReference>